<evidence type="ECO:0000313" key="8">
    <source>
        <dbReference type="Proteomes" id="UP000823046"/>
    </source>
</evidence>
<sequence length="1035" mass="116355">MNISSAHLSRDFFEFVKSVGEARSKQDEDRIILLELDLLKGKFSEPNLSARRMRENILRVIYCEMLGHNAAIHHIHAVKLVHDKIIATKRLGYLACKLLLRREDELTLLLINTMQKDLISNNKLVVLSVLSCICSLLNSELVPSLIPAIRKLLSHDSPHIRKKSCMVLHAIFFMAPDVVKENKDCIIRALCDDDPAVMGASLHVLHELAQSNPQEMKEIIPSLVNILKQICDRRLPRTYDYHRVPAPWLQIKLLSLLATLGCADRSSSEKLYDILQHVMRITDTASAAGYAILYECVKTISTIYPSHSLLEQAAASISRFILSGNNNLKYVGVTGLAIIVQVNPSYATHHQLAVVDCLEDPDETLKRRTLELLYKMTNSKNVVVVCEKLLEHLRSSEDTQLRRDLASKVTELAERFSPENTWYLETLTKVLDVAGNLVDKTAAYNLLQLVAEGPTGDIQQDELFRKSAVNMYVKLCWEDRLFPDILMQVIAWILGEYGMLYESKDHTMEDIVDGLCDTLDRNYETVSTRGWILSAIMKLCARSKIRNSSYVRDTLQRFRNYRNSDIQQRCSEAIQLLSKEDAFLEEVLPYDASAEDIDVDERLSFLNHYVRCQTSYGEKSYIPHEQRKKRIEDKKISIPTTPLASLNFKPYELPPKPAAELSLSRGQMPAEGATIFNANRGEAIKDRISHTVPQRWGPSGYSQRGDLKKSLSDTSKQELYPHDTKYLQPIDTAEGLASLPLTSDPLAKTFRENLSTSPVANGRSDNASDSSFHSPYSEREKMAAALFNGVPVSTPLNTLNALTNKWTSLRKTVAPLLQPPPSLSKDVINLPISPCSSSERIATPSEICENHPVHSSISSDLLFGISDESKPVNEGGELDDLFMDTAPASIEKRDPKLEESPLEDFLEMDFFENKSQALPSLSPHVCDTAQVEKVWDSLHYEVRETLPFLSKRLPCALILQSLVKRLNMSLVHCIAEEGIIIGKSLLTNALVLVYCKSSASYAEIIVKSSQERLANELLSFCRQLLGELSESCNSL</sequence>
<evidence type="ECO:0000313" key="7">
    <source>
        <dbReference type="EMBL" id="KAF8821991.1"/>
    </source>
</evidence>
<protein>
    <submittedName>
        <fullName evidence="7">Adapter-related protein</fullName>
    </submittedName>
</protein>
<feature type="compositionally biased region" description="Polar residues" evidence="5">
    <location>
        <begin position="756"/>
        <end position="774"/>
    </location>
</feature>
<keyword evidence="2" id="KW-0813">Transport</keyword>
<evidence type="ECO:0000256" key="3">
    <source>
        <dbReference type="ARBA" id="ARBA00022927"/>
    </source>
</evidence>
<dbReference type="InterPro" id="IPR016024">
    <property type="entry name" value="ARM-type_fold"/>
</dbReference>
<dbReference type="SUPFAM" id="SSF48371">
    <property type="entry name" value="ARM repeat"/>
    <property type="match status" value="1"/>
</dbReference>
<evidence type="ECO:0000256" key="4">
    <source>
        <dbReference type="ARBA" id="ARBA00023136"/>
    </source>
</evidence>
<feature type="domain" description="AP-4 complex subunit epsilon-1 C-terminal" evidence="6">
    <location>
        <begin position="922"/>
        <end position="1026"/>
    </location>
</feature>
<evidence type="ECO:0000256" key="2">
    <source>
        <dbReference type="ARBA" id="ARBA00022448"/>
    </source>
</evidence>
<dbReference type="InterPro" id="IPR002553">
    <property type="entry name" value="Clathrin/coatomer_adapt-like_N"/>
</dbReference>
<accession>A0ABQ7JD73</accession>
<keyword evidence="3" id="KW-0653">Protein transport</keyword>
<gene>
    <name evidence="7" type="ORF">IE077_001256</name>
</gene>
<dbReference type="InterPro" id="IPR050840">
    <property type="entry name" value="Adaptor_Complx_Large_Subunit"/>
</dbReference>
<reference evidence="7 8" key="1">
    <citation type="journal article" date="2020" name="bioRxiv">
        <title>Metabolic contributions of an alphaproteobacterial endosymbiont in the apicomplexan Cardiosporidium cionae.</title>
        <authorList>
            <person name="Hunter E.S."/>
            <person name="Paight C.J."/>
            <person name="Lane C.E."/>
        </authorList>
    </citation>
    <scope>NUCLEOTIDE SEQUENCE [LARGE SCALE GENOMIC DNA]</scope>
    <source>
        <strain evidence="7">ESH_2018</strain>
    </source>
</reference>
<dbReference type="InterPro" id="IPR011989">
    <property type="entry name" value="ARM-like"/>
</dbReference>
<name>A0ABQ7JD73_9APIC</name>
<dbReference type="Proteomes" id="UP000823046">
    <property type="component" value="Unassembled WGS sequence"/>
</dbReference>
<feature type="compositionally biased region" description="Basic and acidic residues" evidence="5">
    <location>
        <begin position="705"/>
        <end position="723"/>
    </location>
</feature>
<proteinExistence type="predicted"/>
<dbReference type="Pfam" id="PF14807">
    <property type="entry name" value="AP4E_app_platf"/>
    <property type="match status" value="1"/>
</dbReference>
<dbReference type="InterPro" id="IPR028269">
    <property type="entry name" value="AP4E1_C"/>
</dbReference>
<comment type="subcellular location">
    <subcellularLocation>
        <location evidence="1">Endomembrane system</location>
    </subcellularLocation>
</comment>
<comment type="caution">
    <text evidence="7">The sequence shown here is derived from an EMBL/GenBank/DDBJ whole genome shotgun (WGS) entry which is preliminary data.</text>
</comment>
<keyword evidence="8" id="KW-1185">Reference proteome</keyword>
<keyword evidence="4" id="KW-0472">Membrane</keyword>
<feature type="region of interest" description="Disordered" evidence="5">
    <location>
        <begin position="756"/>
        <end position="775"/>
    </location>
</feature>
<evidence type="ECO:0000259" key="6">
    <source>
        <dbReference type="SMART" id="SM01356"/>
    </source>
</evidence>
<evidence type="ECO:0000256" key="1">
    <source>
        <dbReference type="ARBA" id="ARBA00004308"/>
    </source>
</evidence>
<dbReference type="Gene3D" id="1.25.10.10">
    <property type="entry name" value="Leucine-rich Repeat Variant"/>
    <property type="match status" value="1"/>
</dbReference>
<organism evidence="7 8">
    <name type="scientific">Cardiosporidium cionae</name>
    <dbReference type="NCBI Taxonomy" id="476202"/>
    <lineage>
        <taxon>Eukaryota</taxon>
        <taxon>Sar</taxon>
        <taxon>Alveolata</taxon>
        <taxon>Apicomplexa</taxon>
        <taxon>Aconoidasida</taxon>
        <taxon>Nephromycida</taxon>
        <taxon>Cardiosporidium</taxon>
    </lineage>
</organism>
<evidence type="ECO:0000256" key="5">
    <source>
        <dbReference type="SAM" id="MobiDB-lite"/>
    </source>
</evidence>
<feature type="region of interest" description="Disordered" evidence="5">
    <location>
        <begin position="688"/>
        <end position="723"/>
    </location>
</feature>
<dbReference type="SMART" id="SM01356">
    <property type="entry name" value="AP4E_app_platf"/>
    <property type="match status" value="1"/>
</dbReference>
<dbReference type="EMBL" id="JADAQX010000100">
    <property type="protein sequence ID" value="KAF8821991.1"/>
    <property type="molecule type" value="Genomic_DNA"/>
</dbReference>
<dbReference type="PANTHER" id="PTHR22780">
    <property type="entry name" value="ADAPTIN, ALPHA/GAMMA/EPSILON"/>
    <property type="match status" value="1"/>
</dbReference>
<dbReference type="Pfam" id="PF01602">
    <property type="entry name" value="Adaptin_N"/>
    <property type="match status" value="1"/>
</dbReference>